<dbReference type="Gene3D" id="2.60.40.420">
    <property type="entry name" value="Cupredoxins - blue copper proteins"/>
    <property type="match status" value="1"/>
</dbReference>
<dbReference type="InterPro" id="IPR050845">
    <property type="entry name" value="Cu-binding_ET"/>
</dbReference>
<dbReference type="PANTHER" id="PTHR38439:SF3">
    <property type="entry name" value="COPPER-RESISTANT CUPROPROTEIN COPI"/>
    <property type="match status" value="1"/>
</dbReference>
<dbReference type="InterPro" id="IPR008972">
    <property type="entry name" value="Cupredoxin"/>
</dbReference>
<dbReference type="Proteomes" id="UP000230108">
    <property type="component" value="Unassembled WGS sequence"/>
</dbReference>
<keyword evidence="2" id="KW-0186">Copper</keyword>
<dbReference type="EMBL" id="PFLF01000031">
    <property type="protein sequence ID" value="PIY69347.1"/>
    <property type="molecule type" value="Genomic_DNA"/>
</dbReference>
<dbReference type="InterPro" id="IPR028096">
    <property type="entry name" value="EfeO_Cupredoxin"/>
</dbReference>
<dbReference type="PANTHER" id="PTHR38439">
    <property type="entry name" value="AURACYANIN-B"/>
    <property type="match status" value="1"/>
</dbReference>
<comment type="caution">
    <text evidence="4">The sequence shown here is derived from an EMBL/GenBank/DDBJ whole genome shotgun (WGS) entry which is preliminary data.</text>
</comment>
<evidence type="ECO:0000313" key="4">
    <source>
        <dbReference type="EMBL" id="PIY69347.1"/>
    </source>
</evidence>
<keyword evidence="1" id="KW-0479">Metal-binding</keyword>
<dbReference type="Pfam" id="PF13473">
    <property type="entry name" value="Cupredoxin_1"/>
    <property type="match status" value="1"/>
</dbReference>
<evidence type="ECO:0000256" key="2">
    <source>
        <dbReference type="ARBA" id="ARBA00023008"/>
    </source>
</evidence>
<dbReference type="GO" id="GO:0046872">
    <property type="term" value="F:metal ion binding"/>
    <property type="evidence" value="ECO:0007669"/>
    <property type="project" value="UniProtKB-KW"/>
</dbReference>
<accession>A0A2M7QEL1</accession>
<name>A0A2M7QEL1_9BACT</name>
<evidence type="ECO:0000256" key="1">
    <source>
        <dbReference type="ARBA" id="ARBA00022723"/>
    </source>
</evidence>
<dbReference type="AlphaFoldDB" id="A0A2M7QEL1"/>
<protein>
    <recommendedName>
        <fullName evidence="3">EfeO-type cupredoxin-like domain-containing protein</fullName>
    </recommendedName>
</protein>
<reference evidence="5" key="1">
    <citation type="submission" date="2017-09" db="EMBL/GenBank/DDBJ databases">
        <title>Depth-based differentiation of microbial function through sediment-hosted aquifers and enrichment of novel symbionts in the deep terrestrial subsurface.</title>
        <authorList>
            <person name="Probst A.J."/>
            <person name="Ladd B."/>
            <person name="Jarett J.K."/>
            <person name="Geller-Mcgrath D.E."/>
            <person name="Sieber C.M.K."/>
            <person name="Emerson J.B."/>
            <person name="Anantharaman K."/>
            <person name="Thomas B.C."/>
            <person name="Malmstrom R."/>
            <person name="Stieglmeier M."/>
            <person name="Klingl A."/>
            <person name="Woyke T."/>
            <person name="Ryan C.M."/>
            <person name="Banfield J.F."/>
        </authorList>
    </citation>
    <scope>NUCLEOTIDE SEQUENCE [LARGE SCALE GENOMIC DNA]</scope>
</reference>
<evidence type="ECO:0000259" key="3">
    <source>
        <dbReference type="Pfam" id="PF13473"/>
    </source>
</evidence>
<gene>
    <name evidence="4" type="ORF">COY90_01080</name>
</gene>
<organism evidence="4 5">
    <name type="scientific">Candidatus Roizmanbacteria bacterium CG_4_10_14_0_8_um_filter_39_9</name>
    <dbReference type="NCBI Taxonomy" id="1974829"/>
    <lineage>
        <taxon>Bacteria</taxon>
        <taxon>Candidatus Roizmaniibacteriota</taxon>
    </lineage>
</organism>
<feature type="domain" description="EfeO-type cupredoxin-like" evidence="3">
    <location>
        <begin position="42"/>
        <end position="131"/>
    </location>
</feature>
<sequence length="137" mass="14845">MKQALVGILALGLAFGMYSVTRQQQKNKVPAVQKQSSSSGATTKDAEVKVVNLEAGSFYYKPNVIEITKGQKIKIVMNSVSMIHDFNIDELGVKIPIVKDGDTGTIEFTADKVGSFEYYCSVGQHRANGQVGTLTVK</sequence>
<dbReference type="SUPFAM" id="SSF49503">
    <property type="entry name" value="Cupredoxins"/>
    <property type="match status" value="1"/>
</dbReference>
<evidence type="ECO:0000313" key="5">
    <source>
        <dbReference type="Proteomes" id="UP000230108"/>
    </source>
</evidence>
<proteinExistence type="predicted"/>